<evidence type="ECO:0000313" key="2">
    <source>
        <dbReference type="EMBL" id="QHS94251.1"/>
    </source>
</evidence>
<feature type="coiled-coil region" evidence="1">
    <location>
        <begin position="149"/>
        <end position="179"/>
    </location>
</feature>
<dbReference type="EMBL" id="MN739218">
    <property type="protein sequence ID" value="QHS94251.1"/>
    <property type="molecule type" value="Genomic_DNA"/>
</dbReference>
<keyword evidence="1" id="KW-0175">Coiled coil</keyword>
<evidence type="ECO:0000256" key="1">
    <source>
        <dbReference type="SAM" id="Coils"/>
    </source>
</evidence>
<proteinExistence type="predicted"/>
<dbReference type="AlphaFoldDB" id="A0A6C0BR32"/>
<reference evidence="2" key="1">
    <citation type="journal article" date="2020" name="Nature">
        <title>Giant virus diversity and host interactions through global metagenomics.</title>
        <authorList>
            <person name="Schulz F."/>
            <person name="Roux S."/>
            <person name="Paez-Espino D."/>
            <person name="Jungbluth S."/>
            <person name="Walsh D.A."/>
            <person name="Denef V.J."/>
            <person name="McMahon K.D."/>
            <person name="Konstantinidis K.T."/>
            <person name="Eloe-Fadrosh E.A."/>
            <person name="Kyrpides N.C."/>
            <person name="Woyke T."/>
        </authorList>
    </citation>
    <scope>NUCLEOTIDE SEQUENCE</scope>
    <source>
        <strain evidence="2">GVMAG-M-3300018416-26</strain>
    </source>
</reference>
<sequence>MSSIFLLNNVLIKDNTKCSSKETANLVVRCSKEDLNVELLNDVCANMDIDVLESDNEYIDLSLNLSGSIPILSTINLNQKYLFKIKANSSRKVRVLEIEELEPFSFENNKIDVNSTSTIGVDDEDIPEPDDMDKNHMKNELLEKISIMIDSLKTNVKSLKSMQEEINKKHVNLKTLNKVDNYLNELFEKNNILHYK</sequence>
<protein>
    <submittedName>
        <fullName evidence="2">Uncharacterized protein</fullName>
    </submittedName>
</protein>
<name>A0A6C0BR32_9ZZZZ</name>
<organism evidence="2">
    <name type="scientific">viral metagenome</name>
    <dbReference type="NCBI Taxonomy" id="1070528"/>
    <lineage>
        <taxon>unclassified sequences</taxon>
        <taxon>metagenomes</taxon>
        <taxon>organismal metagenomes</taxon>
    </lineage>
</organism>
<accession>A0A6C0BR32</accession>